<gene>
    <name evidence="3" type="ORF">PAECIP111892_00672</name>
</gene>
<evidence type="ECO:0000259" key="2">
    <source>
        <dbReference type="Pfam" id="PF08241"/>
    </source>
</evidence>
<proteinExistence type="predicted"/>
<accession>A0ABM9BNN9</accession>
<evidence type="ECO:0000256" key="1">
    <source>
        <dbReference type="ARBA" id="ARBA00022679"/>
    </source>
</evidence>
<keyword evidence="1" id="KW-0808">Transferase</keyword>
<dbReference type="Pfam" id="PF08241">
    <property type="entry name" value="Methyltransf_11"/>
    <property type="match status" value="1"/>
</dbReference>
<evidence type="ECO:0000313" key="3">
    <source>
        <dbReference type="EMBL" id="CAH1191565.1"/>
    </source>
</evidence>
<dbReference type="Proteomes" id="UP000838324">
    <property type="component" value="Unassembled WGS sequence"/>
</dbReference>
<dbReference type="RefSeq" id="WP_236329747.1">
    <property type="nucleotide sequence ID" value="NZ_CAKMMG010000001.1"/>
</dbReference>
<dbReference type="InterPro" id="IPR013216">
    <property type="entry name" value="Methyltransf_11"/>
</dbReference>
<dbReference type="EMBL" id="CAKMMG010000001">
    <property type="protein sequence ID" value="CAH1191565.1"/>
    <property type="molecule type" value="Genomic_DNA"/>
</dbReference>
<dbReference type="InterPro" id="IPR050447">
    <property type="entry name" value="Erg6_SMT_methyltransf"/>
</dbReference>
<dbReference type="CDD" id="cd02440">
    <property type="entry name" value="AdoMet_MTases"/>
    <property type="match status" value="1"/>
</dbReference>
<evidence type="ECO:0000313" key="4">
    <source>
        <dbReference type="Proteomes" id="UP000838324"/>
    </source>
</evidence>
<dbReference type="InterPro" id="IPR029063">
    <property type="entry name" value="SAM-dependent_MTases_sf"/>
</dbReference>
<feature type="domain" description="Methyltransferase type 11" evidence="2">
    <location>
        <begin position="55"/>
        <end position="150"/>
    </location>
</feature>
<dbReference type="Gene3D" id="3.40.50.150">
    <property type="entry name" value="Vaccinia Virus protein VP39"/>
    <property type="match status" value="1"/>
</dbReference>
<comment type="caution">
    <text evidence="3">The sequence shown here is derived from an EMBL/GenBank/DDBJ whole genome shotgun (WGS) entry which is preliminary data.</text>
</comment>
<organism evidence="3 4">
    <name type="scientific">Paenibacillus auburnensis</name>
    <dbReference type="NCBI Taxonomy" id="2905649"/>
    <lineage>
        <taxon>Bacteria</taxon>
        <taxon>Bacillati</taxon>
        <taxon>Bacillota</taxon>
        <taxon>Bacilli</taxon>
        <taxon>Bacillales</taxon>
        <taxon>Paenibacillaceae</taxon>
        <taxon>Paenibacillus</taxon>
    </lineage>
</organism>
<dbReference type="SUPFAM" id="SSF53335">
    <property type="entry name" value="S-adenosyl-L-methionine-dependent methyltransferases"/>
    <property type="match status" value="1"/>
</dbReference>
<name>A0ABM9BNN9_9BACL</name>
<keyword evidence="4" id="KW-1185">Reference proteome</keyword>
<dbReference type="PANTHER" id="PTHR44068:SF11">
    <property type="entry name" value="GERANYL DIPHOSPHATE 2-C-METHYLTRANSFERASE"/>
    <property type="match status" value="1"/>
</dbReference>
<dbReference type="PANTHER" id="PTHR44068">
    <property type="entry name" value="ZGC:194242"/>
    <property type="match status" value="1"/>
</dbReference>
<reference evidence="3" key="1">
    <citation type="submission" date="2022-01" db="EMBL/GenBank/DDBJ databases">
        <authorList>
            <person name="Criscuolo A."/>
        </authorList>
    </citation>
    <scope>NUCLEOTIDE SEQUENCE</scope>
    <source>
        <strain evidence="3">CIP111892</strain>
    </source>
</reference>
<sequence>MKTYLFKEKYGDLINELIKDFEEQTNSKYIMGPDALRLLELLCEKMKFTPGMRVLDMGCGIGITSIILAKEYGVNVYANDLWFSASDNYKRFVKAGVSDLVVPIQADARSLPFASEFFDAVISIDAYHYFGTDECYFSSHYARLAKQGGQYGIVCPALTREFTEGLPDGLASLWEPEMYAWHSAGWWRNMWQKTKLVEVTYAEDIPNGKALWRETADFELHDADTENFLTLMLMTAVKK</sequence>
<protein>
    <recommendedName>
        <fullName evidence="2">Methyltransferase type 11 domain-containing protein</fullName>
    </recommendedName>
</protein>